<organism evidence="3 4">
    <name type="scientific">Aspergillus lentulus</name>
    <dbReference type="NCBI Taxonomy" id="293939"/>
    <lineage>
        <taxon>Eukaryota</taxon>
        <taxon>Fungi</taxon>
        <taxon>Dikarya</taxon>
        <taxon>Ascomycota</taxon>
        <taxon>Pezizomycotina</taxon>
        <taxon>Eurotiomycetes</taxon>
        <taxon>Eurotiomycetidae</taxon>
        <taxon>Eurotiales</taxon>
        <taxon>Aspergillaceae</taxon>
        <taxon>Aspergillus</taxon>
        <taxon>Aspergillus subgen. Fumigati</taxon>
    </lineage>
</organism>
<feature type="region of interest" description="Disordered" evidence="1">
    <location>
        <begin position="85"/>
        <end position="140"/>
    </location>
</feature>
<evidence type="ECO:0000259" key="2">
    <source>
        <dbReference type="Pfam" id="PF11001"/>
    </source>
</evidence>
<reference evidence="3 4" key="1">
    <citation type="submission" date="2015-11" db="EMBL/GenBank/DDBJ databases">
        <title>Aspergillus lentulus strain IFM 54703T.</title>
        <authorList>
            <person name="Kusuya Y."/>
            <person name="Sakai K."/>
            <person name="Kamei K."/>
            <person name="Takahashi H."/>
            <person name="Yaguchi T."/>
        </authorList>
    </citation>
    <scope>NUCLEOTIDE SEQUENCE [LARGE SCALE GENOMIC DNA]</scope>
    <source>
        <strain evidence="3 4">IFM 54703</strain>
    </source>
</reference>
<evidence type="ECO:0000313" key="4">
    <source>
        <dbReference type="Proteomes" id="UP000051487"/>
    </source>
</evidence>
<evidence type="ECO:0000313" key="3">
    <source>
        <dbReference type="EMBL" id="GAQ02814.1"/>
    </source>
</evidence>
<dbReference type="AlphaFoldDB" id="A0AAN4PAE2"/>
<name>A0AAN4PAE2_ASPLE</name>
<evidence type="ECO:0000256" key="1">
    <source>
        <dbReference type="SAM" id="MobiDB-lite"/>
    </source>
</evidence>
<dbReference type="InterPro" id="IPR047092">
    <property type="entry name" value="AFUB_07903/YDR124W-like_hel"/>
</dbReference>
<dbReference type="EMBL" id="BCLY01000001">
    <property type="protein sequence ID" value="GAQ02814.1"/>
    <property type="molecule type" value="Genomic_DNA"/>
</dbReference>
<protein>
    <recommendedName>
        <fullName evidence="2">Subtelomeric hrmA-associated cluster protein AFUB-079030/YDR124W-like helical bundle domain-containing protein</fullName>
    </recommendedName>
</protein>
<gene>
    <name evidence="3" type="ORF">ALT_0135</name>
</gene>
<dbReference type="PANTHER" id="PTHR36102:SF1">
    <property type="entry name" value="YDR124W-LIKE HELICAL BUNDLE DOMAIN-CONTAINING PROTEIN"/>
    <property type="match status" value="1"/>
</dbReference>
<dbReference type="Proteomes" id="UP000051487">
    <property type="component" value="Unassembled WGS sequence"/>
</dbReference>
<accession>A0AAN4PAE2</accession>
<dbReference type="Pfam" id="PF11001">
    <property type="entry name" value="AFUB_07903_YDR124W_hel"/>
    <property type="match status" value="1"/>
</dbReference>
<dbReference type="InterPro" id="IPR021264">
    <property type="entry name" value="AFUB_079030/YDR124W-like"/>
</dbReference>
<comment type="caution">
    <text evidence="3">The sequence shown here is derived from an EMBL/GenBank/DDBJ whole genome shotgun (WGS) entry which is preliminary data.</text>
</comment>
<dbReference type="PANTHER" id="PTHR36102">
    <property type="entry name" value="CHROMOSOME 10, WHOLE GENOME SHOTGUN SEQUENCE"/>
    <property type="match status" value="1"/>
</dbReference>
<proteinExistence type="predicted"/>
<feature type="domain" description="Subtelomeric hrmA-associated cluster protein AFUB-079030/YDR124W-like helical bundle" evidence="2">
    <location>
        <begin position="169"/>
        <end position="301"/>
    </location>
</feature>
<sequence length="524" mass="58807">MLDDAKLPSLTANKFDYLQQLTPGSSDVQLGSLTYGHYAIIYTDGNGKVRLQASPSIANSCQTILSPIVIKNFLEAVALSNKDRVLPGPDSIHETPSARGRSPLSPQSLGTGDVNDVTDQDDVKASEQRGAAEQVPTDYGRRAKRRKVLHECVVPLNITCHQKAMLPLRDRRLLRRFYQKAFERLQQINCRTIAKAYVKLVEPRKQVNYPYNGRKLIAGISRQLDPEMTKPAWWPNGVTHREPDHLPKAERVRLLVHILCELRDSRGITVAKLREADQSIRRQISPPDRLGVLDEIYRVREEEESYLDNRLDEQAVVYISRAHLPDETDPKDAGSPMAEVMNADVNPVYKRESHDMESHTSVFPSTGAFFTSHTDTTSGKGDHEIMPTNPGSCPSAAVPTPRIPNDVHEGEHPFSVSIPSAHTFHHAPPPVPLNFHAFPLRFYHEPNVSHGQQDHHGPDMGVAGHEMAREAEDILKEEEEREFRFGREATEEDTLVGCAPDLPEVVSKAAFEHRTKMLEAKFIN</sequence>